<name>A0A7C8J0V3_9PEZI</name>
<feature type="region of interest" description="Disordered" evidence="1">
    <location>
        <begin position="1"/>
        <end position="78"/>
    </location>
</feature>
<evidence type="ECO:0000313" key="3">
    <source>
        <dbReference type="Proteomes" id="UP000481858"/>
    </source>
</evidence>
<gene>
    <name evidence="2" type="ORF">GQX73_g1215</name>
</gene>
<dbReference type="Proteomes" id="UP000481858">
    <property type="component" value="Unassembled WGS sequence"/>
</dbReference>
<dbReference type="EMBL" id="WUBL01000007">
    <property type="protein sequence ID" value="KAF2972324.1"/>
    <property type="molecule type" value="Genomic_DNA"/>
</dbReference>
<evidence type="ECO:0000256" key="1">
    <source>
        <dbReference type="SAM" id="MobiDB-lite"/>
    </source>
</evidence>
<comment type="caution">
    <text evidence="2">The sequence shown here is derived from an EMBL/GenBank/DDBJ whole genome shotgun (WGS) entry which is preliminary data.</text>
</comment>
<dbReference type="AlphaFoldDB" id="A0A7C8J0V3"/>
<accession>A0A7C8J0V3</accession>
<keyword evidence="3" id="KW-1185">Reference proteome</keyword>
<sequence>MQATPKGATHAPQTGSFAIDPTGYNRSAAGALPRGSWRARGPREDRGSRCRRGCHGRASSQQESRQLRERNRCGPDHVPSGRLKVPGVLTISPLRPGVMVAFSALIASSAIRWLSAGTGVSLAGAGAVGWLYQQKVGSILYAAVITRPDIAFGASRLVRFNHNPSPEHHKAADRLLSYTDDWLNKITRADTEGADVTEPFKLTTDLEKAHDLPTLPRPLRFGTVTVLKL</sequence>
<organism evidence="2 3">
    <name type="scientific">Xylaria multiplex</name>
    <dbReference type="NCBI Taxonomy" id="323545"/>
    <lineage>
        <taxon>Eukaryota</taxon>
        <taxon>Fungi</taxon>
        <taxon>Dikarya</taxon>
        <taxon>Ascomycota</taxon>
        <taxon>Pezizomycotina</taxon>
        <taxon>Sordariomycetes</taxon>
        <taxon>Xylariomycetidae</taxon>
        <taxon>Xylariales</taxon>
        <taxon>Xylariaceae</taxon>
        <taxon>Xylaria</taxon>
    </lineage>
</organism>
<protein>
    <submittedName>
        <fullName evidence="2">Uncharacterized protein</fullName>
    </submittedName>
</protein>
<feature type="compositionally biased region" description="Basic and acidic residues" evidence="1">
    <location>
        <begin position="65"/>
        <end position="75"/>
    </location>
</feature>
<dbReference type="OrthoDB" id="4927525at2759"/>
<evidence type="ECO:0000313" key="2">
    <source>
        <dbReference type="EMBL" id="KAF2972324.1"/>
    </source>
</evidence>
<proteinExistence type="predicted"/>
<dbReference type="InParanoid" id="A0A7C8J0V3"/>
<reference evidence="2 3" key="1">
    <citation type="submission" date="2019-12" db="EMBL/GenBank/DDBJ databases">
        <title>Draft genome sequence of the ascomycete Xylaria multiplex DSM 110363.</title>
        <authorList>
            <person name="Buettner E."/>
            <person name="Kellner H."/>
        </authorList>
    </citation>
    <scope>NUCLEOTIDE SEQUENCE [LARGE SCALE GENOMIC DNA]</scope>
    <source>
        <strain evidence="2 3">DSM 110363</strain>
    </source>
</reference>